<dbReference type="InterPro" id="IPR025517">
    <property type="entry name" value="DUF4405"/>
</dbReference>
<feature type="region of interest" description="Disordered" evidence="1">
    <location>
        <begin position="208"/>
        <end position="232"/>
    </location>
</feature>
<protein>
    <recommendedName>
        <fullName evidence="3">Flavinylation-associated cytochrome domain-containing protein</fullName>
    </recommendedName>
</protein>
<feature type="compositionally biased region" description="Low complexity" evidence="1">
    <location>
        <begin position="366"/>
        <end position="385"/>
    </location>
</feature>
<feature type="domain" description="Flavinylation-associated cytochrome" evidence="3">
    <location>
        <begin position="5"/>
        <end position="71"/>
    </location>
</feature>
<evidence type="ECO:0000256" key="2">
    <source>
        <dbReference type="SAM" id="Phobius"/>
    </source>
</evidence>
<sequence>MLRKIVTLTLVLTFFCLFLTSVFLYLSPYARVAAWADWTIFGLNRDRLIDVHVTMGFFLLLLGALHLILDWRTILESLRGEGGEIEGLNRPLLAAFGLTLFVFAGTLLGLPPMAQLLGASVAIKDSLSETYGEPPYGHAELTPLDEFCRRFGIDLERAKAALAHKNIRLTATDQTLKDIARDNGLAPGGVYEALKHAWEASRTVTVPSTSAPAQIPPPRIQTSVVLPADPPPGLGKRRLSDICEEYGLDLARMTEKLKAGGIDAPPALTLKEIADKNGLLPIDIYDAMRSDTPIKRPPAQSAQPQAPAQSAQAQAQSAPAAPGQAPGQAPSQPATQPTAQTGAQTPAQAPGQLPAQVPGQTPAQALTPGLLPGQQVPGQTPGQLPIQAPGQYPAQATPQFPAQTGMLPQEPWQPGYERPASPAQSGLVVPPPDLDKTMLSTFCREFDLPLTLAVDRLAARGITAFGDMTFQELALENNVTPDEVMRIILTP</sequence>
<name>A0A0W8G510_9ZZZZ</name>
<dbReference type="AlphaFoldDB" id="A0A0W8G510"/>
<evidence type="ECO:0000259" key="3">
    <source>
        <dbReference type="Pfam" id="PF14358"/>
    </source>
</evidence>
<keyword evidence="2" id="KW-1133">Transmembrane helix</keyword>
<evidence type="ECO:0000256" key="1">
    <source>
        <dbReference type="SAM" id="MobiDB-lite"/>
    </source>
</evidence>
<feature type="transmembrane region" description="Helical" evidence="2">
    <location>
        <begin position="52"/>
        <end position="71"/>
    </location>
</feature>
<keyword evidence="2" id="KW-0812">Transmembrane</keyword>
<dbReference type="EMBL" id="LNQE01000242">
    <property type="protein sequence ID" value="KUG28255.1"/>
    <property type="molecule type" value="Genomic_DNA"/>
</dbReference>
<reference evidence="4" key="1">
    <citation type="journal article" date="2015" name="Proc. Natl. Acad. Sci. U.S.A.">
        <title>Networks of energetic and metabolic interactions define dynamics in microbial communities.</title>
        <authorList>
            <person name="Embree M."/>
            <person name="Liu J.K."/>
            <person name="Al-Bassam M.M."/>
            <person name="Zengler K."/>
        </authorList>
    </citation>
    <scope>NUCLEOTIDE SEQUENCE</scope>
</reference>
<gene>
    <name evidence="4" type="ORF">ASZ90_001889</name>
</gene>
<accession>A0A0W8G510</accession>
<proteinExistence type="predicted"/>
<keyword evidence="2" id="KW-0472">Membrane</keyword>
<organism evidence="4">
    <name type="scientific">hydrocarbon metagenome</name>
    <dbReference type="NCBI Taxonomy" id="938273"/>
    <lineage>
        <taxon>unclassified sequences</taxon>
        <taxon>metagenomes</taxon>
        <taxon>ecological metagenomes</taxon>
    </lineage>
</organism>
<feature type="region of interest" description="Disordered" evidence="1">
    <location>
        <begin position="290"/>
        <end position="428"/>
    </location>
</feature>
<comment type="caution">
    <text evidence="4">The sequence shown here is derived from an EMBL/GenBank/DDBJ whole genome shotgun (WGS) entry which is preliminary data.</text>
</comment>
<dbReference type="Pfam" id="PF14358">
    <property type="entry name" value="DUF4405"/>
    <property type="match status" value="1"/>
</dbReference>
<evidence type="ECO:0000313" key="4">
    <source>
        <dbReference type="EMBL" id="KUG28255.1"/>
    </source>
</evidence>
<feature type="transmembrane region" description="Helical" evidence="2">
    <location>
        <begin position="92"/>
        <end position="110"/>
    </location>
</feature>
<feature type="compositionally biased region" description="Low complexity" evidence="1">
    <location>
        <begin position="297"/>
        <end position="356"/>
    </location>
</feature>